<dbReference type="InterPro" id="IPR025906">
    <property type="entry name" value="YjfB_motility"/>
</dbReference>
<dbReference type="Pfam" id="PF14070">
    <property type="entry name" value="YjfB_motility"/>
    <property type="match status" value="1"/>
</dbReference>
<evidence type="ECO:0000313" key="2">
    <source>
        <dbReference type="Proteomes" id="UP000295418"/>
    </source>
</evidence>
<dbReference type="OrthoDB" id="1924973at2"/>
<accession>A0A4R4E6P7</accession>
<sequence>MDIAGLSTAMKQSSLSQAVNVRLLKMSTDQATQVSQDLVKMIEQSVQPNLGGNIDIRA</sequence>
<reference evidence="1 2" key="1">
    <citation type="submission" date="2019-03" db="EMBL/GenBank/DDBJ databases">
        <authorList>
            <person name="Kim M.K.M."/>
        </authorList>
    </citation>
    <scope>NUCLEOTIDE SEQUENCE [LARGE SCALE GENOMIC DNA]</scope>
    <source>
        <strain evidence="1 2">18JY21-1</strain>
    </source>
</reference>
<organism evidence="1 2">
    <name type="scientific">Paenibacillus albiflavus</name>
    <dbReference type="NCBI Taxonomy" id="2545760"/>
    <lineage>
        <taxon>Bacteria</taxon>
        <taxon>Bacillati</taxon>
        <taxon>Bacillota</taxon>
        <taxon>Bacilli</taxon>
        <taxon>Bacillales</taxon>
        <taxon>Paenibacillaceae</taxon>
        <taxon>Paenibacillus</taxon>
    </lineage>
</organism>
<evidence type="ECO:0000313" key="1">
    <source>
        <dbReference type="EMBL" id="TCZ75394.1"/>
    </source>
</evidence>
<dbReference type="RefSeq" id="WP_132419359.1">
    <property type="nucleotide sequence ID" value="NZ_SKFG01000020.1"/>
</dbReference>
<gene>
    <name evidence="1" type="ORF">E0485_17475</name>
</gene>
<keyword evidence="2" id="KW-1185">Reference proteome</keyword>
<name>A0A4R4E6P7_9BACL</name>
<comment type="caution">
    <text evidence="1">The sequence shown here is derived from an EMBL/GenBank/DDBJ whole genome shotgun (WGS) entry which is preliminary data.</text>
</comment>
<dbReference type="Proteomes" id="UP000295418">
    <property type="component" value="Unassembled WGS sequence"/>
</dbReference>
<proteinExistence type="predicted"/>
<dbReference type="AlphaFoldDB" id="A0A4R4E6P7"/>
<protein>
    <submittedName>
        <fullName evidence="1">Putative motility protein</fullName>
    </submittedName>
</protein>
<dbReference type="EMBL" id="SKFG01000020">
    <property type="protein sequence ID" value="TCZ75394.1"/>
    <property type="molecule type" value="Genomic_DNA"/>
</dbReference>